<sequence length="280" mass="30547">MTSSTTAEARRIVISAPGRFRLPAPRTLWEAREVLWRFGLRDITLRYRQTFLGVIWVVLQPALTAGIFTLVFGKVANLDSGGVPYFVFSFVGMTAWNVFNGVATRAAPSLVANSALVSKVFFPRVLVPLSTACSVVVDLAVSLVMAVGLLFAYGINPGWAVLTAPVWLLMLMLLGAGLGVAASALMVRYRDVGYILPFALQALLYISPIAYALSAVPAKYEIFYQVNPLSWLLQCVRWSLLGQPMPPWWQIGGSVAASVGAFLLGVLVFEQLEREFADVI</sequence>
<keyword evidence="5" id="KW-0997">Cell inner membrane</keyword>
<feature type="transmembrane region" description="Helical" evidence="9">
    <location>
        <begin position="194"/>
        <end position="213"/>
    </location>
</feature>
<dbReference type="Pfam" id="PF01061">
    <property type="entry name" value="ABC2_membrane"/>
    <property type="match status" value="1"/>
</dbReference>
<keyword evidence="6 9" id="KW-0812">Transmembrane</keyword>
<evidence type="ECO:0000313" key="12">
    <source>
        <dbReference type="Proteomes" id="UP001528912"/>
    </source>
</evidence>
<keyword evidence="7 9" id="KW-1133">Transmembrane helix</keyword>
<keyword evidence="4 9" id="KW-1003">Cell membrane</keyword>
<feature type="transmembrane region" description="Helical" evidence="9">
    <location>
        <begin position="85"/>
        <end position="104"/>
    </location>
</feature>
<dbReference type="RefSeq" id="WP_275236737.1">
    <property type="nucleotide sequence ID" value="NZ_JARFJC010000008.1"/>
</dbReference>
<dbReference type="EMBL" id="JAROAV010000057">
    <property type="protein sequence ID" value="MDF8266496.1"/>
    <property type="molecule type" value="Genomic_DNA"/>
</dbReference>
<dbReference type="InterPro" id="IPR013525">
    <property type="entry name" value="ABC2_TM"/>
</dbReference>
<evidence type="ECO:0000256" key="9">
    <source>
        <dbReference type="RuleBase" id="RU361157"/>
    </source>
</evidence>
<keyword evidence="8 9" id="KW-0472">Membrane</keyword>
<proteinExistence type="inferred from homology"/>
<evidence type="ECO:0000256" key="1">
    <source>
        <dbReference type="ARBA" id="ARBA00004429"/>
    </source>
</evidence>
<evidence type="ECO:0000256" key="5">
    <source>
        <dbReference type="ARBA" id="ARBA00022519"/>
    </source>
</evidence>
<evidence type="ECO:0000256" key="2">
    <source>
        <dbReference type="ARBA" id="ARBA00007783"/>
    </source>
</evidence>
<evidence type="ECO:0000256" key="8">
    <source>
        <dbReference type="ARBA" id="ARBA00023136"/>
    </source>
</evidence>
<dbReference type="PANTHER" id="PTHR30413">
    <property type="entry name" value="INNER MEMBRANE TRANSPORT PERMEASE"/>
    <property type="match status" value="1"/>
</dbReference>
<evidence type="ECO:0000256" key="4">
    <source>
        <dbReference type="ARBA" id="ARBA00022475"/>
    </source>
</evidence>
<comment type="subcellular location">
    <subcellularLocation>
        <location evidence="1">Cell inner membrane</location>
        <topology evidence="1">Multi-pass membrane protein</topology>
    </subcellularLocation>
    <subcellularLocation>
        <location evidence="9">Cell membrane</location>
        <topology evidence="9">Multi-pass membrane protein</topology>
    </subcellularLocation>
</comment>
<accession>A0ABT6CCJ7</accession>
<dbReference type="PROSITE" id="PS51012">
    <property type="entry name" value="ABC_TM2"/>
    <property type="match status" value="1"/>
</dbReference>
<dbReference type="InterPro" id="IPR047817">
    <property type="entry name" value="ABC2_TM_bact-type"/>
</dbReference>
<comment type="similarity">
    <text evidence="2 9">Belongs to the ABC-2 integral membrane protein family.</text>
</comment>
<evidence type="ECO:0000256" key="3">
    <source>
        <dbReference type="ARBA" id="ARBA00022448"/>
    </source>
</evidence>
<evidence type="ECO:0000259" key="10">
    <source>
        <dbReference type="PROSITE" id="PS51012"/>
    </source>
</evidence>
<gene>
    <name evidence="11" type="ORF">P4R38_19775</name>
</gene>
<organism evidence="11 12">
    <name type="scientific">Luteipulveratus flavus</name>
    <dbReference type="NCBI Taxonomy" id="3031728"/>
    <lineage>
        <taxon>Bacteria</taxon>
        <taxon>Bacillati</taxon>
        <taxon>Actinomycetota</taxon>
        <taxon>Actinomycetes</taxon>
        <taxon>Micrococcales</taxon>
        <taxon>Dermacoccaceae</taxon>
        <taxon>Luteipulveratus</taxon>
    </lineage>
</organism>
<name>A0ABT6CCJ7_9MICO</name>
<protein>
    <recommendedName>
        <fullName evidence="9">Transport permease protein</fullName>
    </recommendedName>
</protein>
<keyword evidence="3 9" id="KW-0813">Transport</keyword>
<comment type="caution">
    <text evidence="11">The sequence shown here is derived from an EMBL/GenBank/DDBJ whole genome shotgun (WGS) entry which is preliminary data.</text>
</comment>
<feature type="transmembrane region" description="Helical" evidence="9">
    <location>
        <begin position="51"/>
        <end position="73"/>
    </location>
</feature>
<feature type="transmembrane region" description="Helical" evidence="9">
    <location>
        <begin position="167"/>
        <end position="187"/>
    </location>
</feature>
<feature type="domain" description="ABC transmembrane type-2" evidence="10">
    <location>
        <begin position="52"/>
        <end position="272"/>
    </location>
</feature>
<feature type="transmembrane region" description="Helical" evidence="9">
    <location>
        <begin position="125"/>
        <end position="155"/>
    </location>
</feature>
<dbReference type="Proteomes" id="UP001528912">
    <property type="component" value="Unassembled WGS sequence"/>
</dbReference>
<evidence type="ECO:0000313" key="11">
    <source>
        <dbReference type="EMBL" id="MDF8266496.1"/>
    </source>
</evidence>
<evidence type="ECO:0000256" key="6">
    <source>
        <dbReference type="ARBA" id="ARBA00022692"/>
    </source>
</evidence>
<keyword evidence="12" id="KW-1185">Reference proteome</keyword>
<evidence type="ECO:0000256" key="7">
    <source>
        <dbReference type="ARBA" id="ARBA00022989"/>
    </source>
</evidence>
<dbReference type="PANTHER" id="PTHR30413:SF8">
    <property type="entry name" value="TRANSPORT PERMEASE PROTEIN"/>
    <property type="match status" value="1"/>
</dbReference>
<reference evidence="11 12" key="1">
    <citation type="submission" date="2023-03" db="EMBL/GenBank/DDBJ databases">
        <title>YIM 133296 draft genome.</title>
        <authorList>
            <person name="Xiong L."/>
        </authorList>
    </citation>
    <scope>NUCLEOTIDE SEQUENCE [LARGE SCALE GENOMIC DNA]</scope>
    <source>
        <strain evidence="11 12">YIM 133296</strain>
    </source>
</reference>
<feature type="transmembrane region" description="Helical" evidence="9">
    <location>
        <begin position="248"/>
        <end position="269"/>
    </location>
</feature>